<feature type="region of interest" description="Disordered" evidence="8">
    <location>
        <begin position="372"/>
        <end position="403"/>
    </location>
</feature>
<dbReference type="GO" id="GO:0003677">
    <property type="term" value="F:DNA binding"/>
    <property type="evidence" value="ECO:0007669"/>
    <property type="project" value="InterPro"/>
</dbReference>
<evidence type="ECO:0000256" key="6">
    <source>
        <dbReference type="ARBA" id="ARBA00023242"/>
    </source>
</evidence>
<dbReference type="PROSITE" id="PS50157">
    <property type="entry name" value="ZINC_FINGER_C2H2_2"/>
    <property type="match status" value="2"/>
</dbReference>
<keyword evidence="1" id="KW-0479">Metal-binding</keyword>
<feature type="compositionally biased region" description="Low complexity" evidence="8">
    <location>
        <begin position="663"/>
        <end position="674"/>
    </location>
</feature>
<dbReference type="InterPro" id="IPR013087">
    <property type="entry name" value="Znf_C2H2_type"/>
</dbReference>
<dbReference type="GO" id="GO:0000981">
    <property type="term" value="F:DNA-binding transcription factor activity, RNA polymerase II-specific"/>
    <property type="evidence" value="ECO:0007669"/>
    <property type="project" value="InterPro"/>
</dbReference>
<evidence type="ECO:0000256" key="2">
    <source>
        <dbReference type="ARBA" id="ARBA00022771"/>
    </source>
</evidence>
<dbReference type="HOGENOM" id="CLU_268978_0_0_1"/>
<evidence type="ECO:0000256" key="5">
    <source>
        <dbReference type="ARBA" id="ARBA00023163"/>
    </source>
</evidence>
<feature type="region of interest" description="Disordered" evidence="8">
    <location>
        <begin position="606"/>
        <end position="643"/>
    </location>
</feature>
<dbReference type="InterPro" id="IPR001138">
    <property type="entry name" value="Zn2Cys6_DnaBD"/>
</dbReference>
<dbReference type="InParanoid" id="U5HFW8"/>
<feature type="compositionally biased region" description="Polar residues" evidence="8">
    <location>
        <begin position="373"/>
        <end position="385"/>
    </location>
</feature>
<evidence type="ECO:0000256" key="7">
    <source>
        <dbReference type="PROSITE-ProRule" id="PRU00042"/>
    </source>
</evidence>
<feature type="region of interest" description="Disordered" evidence="8">
    <location>
        <begin position="660"/>
        <end position="680"/>
    </location>
</feature>
<reference evidence="12" key="4">
    <citation type="submission" date="2015-06" db="UniProtKB">
        <authorList>
            <consortium name="EnsemblFungi"/>
        </authorList>
    </citation>
    <scope>IDENTIFICATION</scope>
</reference>
<dbReference type="GO" id="GO:0006351">
    <property type="term" value="P:DNA-templated transcription"/>
    <property type="evidence" value="ECO:0007669"/>
    <property type="project" value="InterPro"/>
</dbReference>
<feature type="domain" description="C2H2-type" evidence="10">
    <location>
        <begin position="40"/>
        <end position="67"/>
    </location>
</feature>
<dbReference type="Pfam" id="PF04082">
    <property type="entry name" value="Fungal_trans"/>
    <property type="match status" value="1"/>
</dbReference>
<dbReference type="Pfam" id="PF00172">
    <property type="entry name" value="Zn_clus"/>
    <property type="match status" value="1"/>
</dbReference>
<dbReference type="GO" id="GO:0008270">
    <property type="term" value="F:zinc ion binding"/>
    <property type="evidence" value="ECO:0007669"/>
    <property type="project" value="UniProtKB-KW"/>
</dbReference>
<feature type="compositionally biased region" description="Polar residues" evidence="8">
    <location>
        <begin position="545"/>
        <end position="559"/>
    </location>
</feature>
<dbReference type="InterPro" id="IPR036864">
    <property type="entry name" value="Zn2-C6_fun-type_DNA-bd_sf"/>
</dbReference>
<reference evidence="11 13" key="3">
    <citation type="journal article" date="2015" name="BMC Genomics">
        <title>Sex and parasites: genomic and transcriptomic analysis of Microbotryum lychnidis-dioicae, the biotrophic and plant-castrating anther smut fungus.</title>
        <authorList>
            <person name="Perlin M.H."/>
            <person name="Amselem J."/>
            <person name="Fontanillas E."/>
            <person name="Toh S.S."/>
            <person name="Chen Z."/>
            <person name="Goldberg J."/>
            <person name="Duplessis S."/>
            <person name="Henrissat B."/>
            <person name="Young S."/>
            <person name="Zeng Q."/>
            <person name="Aguileta G."/>
            <person name="Petit E."/>
            <person name="Badouin H."/>
            <person name="Andrews J."/>
            <person name="Razeeq D."/>
            <person name="Gabaldon T."/>
            <person name="Quesneville H."/>
            <person name="Giraud T."/>
            <person name="Hood M.E."/>
            <person name="Schultz D.J."/>
            <person name="Cuomo C.A."/>
        </authorList>
    </citation>
    <scope>NUCLEOTIDE SEQUENCE [LARGE SCALE GENOMIC DNA]</scope>
    <source>
        <strain evidence="11">P1A1 Lamole</strain>
        <strain evidence="13">p1A1 Lamole</strain>
    </source>
</reference>
<evidence type="ECO:0000259" key="9">
    <source>
        <dbReference type="PROSITE" id="PS50048"/>
    </source>
</evidence>
<reference evidence="11" key="2">
    <citation type="submission" date="2010-11" db="EMBL/GenBank/DDBJ databases">
        <authorList>
            <consortium name="The Broad Institute Genome Sequencing Platform"/>
            <person name="Earl A."/>
            <person name="Ward D."/>
            <person name="Feldgarden M."/>
            <person name="Gevers D."/>
            <person name="Butler R."/>
            <person name="Young S.K."/>
            <person name="Zeng Q."/>
            <person name="Gargeya S."/>
            <person name="Fitzgerald M."/>
            <person name="Haas B."/>
            <person name="Abouelleil A."/>
            <person name="Alvarado L."/>
            <person name="Arachchi H.M."/>
            <person name="Berlin A."/>
            <person name="Brown A."/>
            <person name="Chapman S.B."/>
            <person name="Chen Z."/>
            <person name="Dunbar C."/>
            <person name="Freedman E."/>
            <person name="Gearin G."/>
            <person name="Gellesch M."/>
            <person name="Goldberg J."/>
            <person name="Griggs A."/>
            <person name="Gujja S."/>
            <person name="Heilman E."/>
            <person name="Heiman D."/>
            <person name="Howarth C."/>
            <person name="Larson L."/>
            <person name="Lui A."/>
            <person name="MacDonald P.J.P."/>
            <person name="Mehta T."/>
            <person name="Montmayeur A."/>
            <person name="Murphy C."/>
            <person name="Neiman D."/>
            <person name="Pearson M."/>
            <person name="Priest M."/>
            <person name="Roberts A."/>
            <person name="Saif S."/>
            <person name="Shea T."/>
            <person name="Shenoy N."/>
            <person name="Sisk P."/>
            <person name="Stolte C."/>
            <person name="Sykes S."/>
            <person name="White J."/>
            <person name="Yandava C."/>
            <person name="Wortman J."/>
            <person name="Nusbaum C."/>
            <person name="Birren B."/>
        </authorList>
    </citation>
    <scope>NUCLEOTIDE SEQUENCE</scope>
    <source>
        <strain evidence="11">P1A1 Lamole</strain>
    </source>
</reference>
<reference evidence="13" key="1">
    <citation type="submission" date="2010-11" db="EMBL/GenBank/DDBJ databases">
        <title>The genome sequence of Microbotryum violaceum strain p1A1 Lamole.</title>
        <authorList>
            <person name="Cuomo C."/>
            <person name="Perlin M."/>
            <person name="Young S.K."/>
            <person name="Zeng Q."/>
            <person name="Gargeya S."/>
            <person name="Alvarado L."/>
            <person name="Berlin A."/>
            <person name="Chapman S.B."/>
            <person name="Chen Z."/>
            <person name="Freedman E."/>
            <person name="Gellesch M."/>
            <person name="Goldberg J."/>
            <person name="Griggs A."/>
            <person name="Gujja S."/>
            <person name="Heilman E."/>
            <person name="Heiman D."/>
            <person name="Howarth C."/>
            <person name="Mehta T."/>
            <person name="Neiman D."/>
            <person name="Pearson M."/>
            <person name="Roberts A."/>
            <person name="Saif S."/>
            <person name="Shea T."/>
            <person name="Shenoy N."/>
            <person name="Sisk P."/>
            <person name="Stolte C."/>
            <person name="Sykes S."/>
            <person name="White J."/>
            <person name="Yandava C."/>
            <person name="Haas B."/>
            <person name="Nusbaum C."/>
            <person name="Birren B."/>
        </authorList>
    </citation>
    <scope>NUCLEOTIDE SEQUENCE [LARGE SCALE GENOMIC DNA]</scope>
    <source>
        <strain evidence="13">p1A1 Lamole</strain>
    </source>
</reference>
<feature type="compositionally biased region" description="Low complexity" evidence="8">
    <location>
        <begin position="67"/>
        <end position="91"/>
    </location>
</feature>
<dbReference type="PANTHER" id="PTHR47660">
    <property type="entry name" value="TRANSCRIPTION FACTOR WITH C2H2 AND ZN(2)-CYS(6) DNA BINDING DOMAIN (EUROFUNG)-RELATED-RELATED"/>
    <property type="match status" value="1"/>
</dbReference>
<dbReference type="PANTHER" id="PTHR47660:SF2">
    <property type="entry name" value="TRANSCRIPTION FACTOR WITH C2H2 AND ZN(2)-CYS(6) DNA BINDING DOMAIN (EUROFUNG)"/>
    <property type="match status" value="1"/>
</dbReference>
<keyword evidence="6" id="KW-0539">Nucleus</keyword>
<dbReference type="InterPro" id="IPR007219">
    <property type="entry name" value="XnlR_reg_dom"/>
</dbReference>
<dbReference type="EnsemblFungi" id="MVLG_05992T0">
    <property type="protein sequence ID" value="MVLG_05992T0"/>
    <property type="gene ID" value="MVLG_05992"/>
</dbReference>
<evidence type="ECO:0000256" key="8">
    <source>
        <dbReference type="SAM" id="MobiDB-lite"/>
    </source>
</evidence>
<protein>
    <recommendedName>
        <fullName evidence="14">C2H2-type domain-containing protein</fullName>
    </recommendedName>
</protein>
<evidence type="ECO:0000256" key="4">
    <source>
        <dbReference type="ARBA" id="ARBA00023015"/>
    </source>
</evidence>
<evidence type="ECO:0000313" key="11">
    <source>
        <dbReference type="EMBL" id="KDE03525.1"/>
    </source>
</evidence>
<dbReference type="CDD" id="cd12148">
    <property type="entry name" value="fungal_TF_MHR"/>
    <property type="match status" value="1"/>
</dbReference>
<dbReference type="EMBL" id="AEIJ01000669">
    <property type="status" value="NOT_ANNOTATED_CDS"/>
    <property type="molecule type" value="Genomic_DNA"/>
</dbReference>
<keyword evidence="4" id="KW-0805">Transcription regulation</keyword>
<evidence type="ECO:0008006" key="14">
    <source>
        <dbReference type="Google" id="ProtNLM"/>
    </source>
</evidence>
<evidence type="ECO:0000313" key="13">
    <source>
        <dbReference type="Proteomes" id="UP000017200"/>
    </source>
</evidence>
<dbReference type="SMART" id="SM00066">
    <property type="entry name" value="GAL4"/>
    <property type="match status" value="1"/>
</dbReference>
<feature type="compositionally biased region" description="Acidic residues" evidence="8">
    <location>
        <begin position="226"/>
        <end position="235"/>
    </location>
</feature>
<dbReference type="InterPro" id="IPR036236">
    <property type="entry name" value="Znf_C2H2_sf"/>
</dbReference>
<feature type="domain" description="Zn(2)-C6 fungal-type" evidence="9">
    <location>
        <begin position="163"/>
        <end position="192"/>
    </location>
</feature>
<keyword evidence="3" id="KW-0862">Zinc</keyword>
<dbReference type="AlphaFoldDB" id="U5HFW8"/>
<dbReference type="SUPFAM" id="SSF57701">
    <property type="entry name" value="Zn2/Cys6 DNA-binding domain"/>
    <property type="match status" value="1"/>
</dbReference>
<feature type="region of interest" description="Disordered" evidence="8">
    <location>
        <begin position="465"/>
        <end position="492"/>
    </location>
</feature>
<accession>U5HFW8</accession>
<gene>
    <name evidence="11" type="ORF">MVLG_05992</name>
</gene>
<dbReference type="Gene3D" id="4.10.240.10">
    <property type="entry name" value="Zn(2)-C6 fungal-type DNA-binding domain"/>
    <property type="match status" value="1"/>
</dbReference>
<sequence length="1218" mass="131166">MNNTDELVRPFQCPECGSRYTRQEHLSRHQQARHSTVKDFVCTVCNKGFARRDILRRHELGHAKAPGTSGSKASDSRSSSPKPTKSRGSTPNPTGGPSSANNTPIGSSLASSGSRNKRESVPSAKKRAAAQSELEDEMAPFSSGGQSGTQNPPQKKFQRVMRVCDGCTRMRTRCDGGDPCIKCRRADTLCTYGRDKFGSDPPSRASPASDLLSEEDTGSDLSSNQCDDDDDDDYDDHLPELVGSPQHARNSLSVLTGAASVGSPHHDGSWSASSTIAQPATSQPPMPHSFGSPYSVPIRPPSAHQSHHGALPPSSFQQAPSPLGFGAPHATAHYYSRPPDSFLHRPQAGHYYGTATTPVGVGSGSSSPYLSHFPSNVSGAGQQSNPASAPSSPVPSASPFDTAAYGRASTSNVNGGSGLLGSDSAGNADFSDLITGPSAEAEINWDVLNASPLMADAADLTGPNHESYSDIRSSGDGANEIHGGSTRSIGSPGTVELEARLLGHSLQPEHSNMREAQSDNLLPVLALPFDEPEDHDASINGGDTEPTQTNESTPGSASSGAFHLGLNSAAAETLLQLASHTPRQSPEPESRFGPLASTSSMVAGTLLSNLRGTPPPQAPSALEEETRSSHLAHSSNDPWPLSYRPVQATEDLLPAAARGTGYRSRAASPRPGAATVAGRSAPSSIVPPLTAATRARVIAKVRSIGSQERFVPRLELLDLFLQYYFTHFQSTLPILHRPTFDPNTCPSFLLLAVASIGARYAHERLLGADVWAQALLETARKMVQVVGDADNRMLQTVAWQQSLLIILMSGYVSGNKRDLERTQGSGSMPITYARRQGWFKEPHVDDSHERSFSLEERWKRWRDREEVKRLGFGALIFDSMGTAMWGREHSSLFVDAVKTSLPCRDVLWEAKTAIEWQALFRSSSVPPRSIDTLEAIKLVSTRSTHSDDSLFAFSKDTFAMQIVLSILNSLEWSTQHHHYLMAMFLPEASTSLAQSSEGAMASIEAGMDFVQYRVVLGSRAAGSGKTPMTDSTLTLMLHLMAMSQRLPLRVLHLLARSGASRPSPEIFEAVNMWFNASRGQVSRLTAYHAGQLFALQSPNDSPWEPFALFYAALTLVAFIREAREALYQSGRSLESCHAFVLDKIRDRDDSKLQQWIYGGDDVEAFVPHLNAIGHGSLLEADAVDKVLRMAGAALGALKVYKVGELLGKTLIELAKEQP</sequence>
<feature type="region of interest" description="Disordered" evidence="8">
    <location>
        <begin position="531"/>
        <end position="562"/>
    </location>
</feature>
<feature type="region of interest" description="Disordered" evidence="8">
    <location>
        <begin position="57"/>
        <end position="157"/>
    </location>
</feature>
<dbReference type="PROSITE" id="PS00463">
    <property type="entry name" value="ZN2_CY6_FUNGAL_1"/>
    <property type="match status" value="1"/>
</dbReference>
<evidence type="ECO:0000256" key="1">
    <source>
        <dbReference type="ARBA" id="ARBA00022723"/>
    </source>
</evidence>
<organism evidence="11">
    <name type="scientific">Microbotryum lychnidis-dioicae (strain p1A1 Lamole / MvSl-1064)</name>
    <name type="common">Anther smut fungus</name>
    <dbReference type="NCBI Taxonomy" id="683840"/>
    <lineage>
        <taxon>Eukaryota</taxon>
        <taxon>Fungi</taxon>
        <taxon>Dikarya</taxon>
        <taxon>Basidiomycota</taxon>
        <taxon>Pucciniomycotina</taxon>
        <taxon>Microbotryomycetes</taxon>
        <taxon>Microbotryales</taxon>
        <taxon>Microbotryaceae</taxon>
        <taxon>Microbotryum</taxon>
    </lineage>
</organism>
<dbReference type="STRING" id="683840.U5HFW8"/>
<evidence type="ECO:0000259" key="10">
    <source>
        <dbReference type="PROSITE" id="PS50157"/>
    </source>
</evidence>
<keyword evidence="2 7" id="KW-0863">Zinc-finger</keyword>
<name>U5HFW8_USTV1</name>
<keyword evidence="5" id="KW-0804">Transcription</keyword>
<evidence type="ECO:0000256" key="3">
    <source>
        <dbReference type="ARBA" id="ARBA00022833"/>
    </source>
</evidence>
<evidence type="ECO:0000313" key="12">
    <source>
        <dbReference type="EnsemblFungi" id="MVLG_05992T0"/>
    </source>
</evidence>
<dbReference type="SMART" id="SM00355">
    <property type="entry name" value="ZnF_C2H2"/>
    <property type="match status" value="2"/>
</dbReference>
<keyword evidence="13" id="KW-1185">Reference proteome</keyword>
<feature type="domain" description="C2H2-type" evidence="10">
    <location>
        <begin position="11"/>
        <end position="39"/>
    </location>
</feature>
<feature type="compositionally biased region" description="Low complexity" evidence="8">
    <location>
        <begin position="199"/>
        <end position="211"/>
    </location>
</feature>
<feature type="region of interest" description="Disordered" evidence="8">
    <location>
        <begin position="192"/>
        <end position="340"/>
    </location>
</feature>
<dbReference type="FunFam" id="3.30.160.60:FF:000446">
    <property type="entry name" value="Zinc finger protein"/>
    <property type="match status" value="1"/>
</dbReference>
<feature type="compositionally biased region" description="Polar residues" evidence="8">
    <location>
        <begin position="270"/>
        <end position="281"/>
    </location>
</feature>
<dbReference type="OMA" id="NARELAW"/>
<proteinExistence type="predicted"/>
<dbReference type="PROSITE" id="PS00028">
    <property type="entry name" value="ZINC_FINGER_C2H2_1"/>
    <property type="match status" value="2"/>
</dbReference>
<dbReference type="EMBL" id="GL541736">
    <property type="protein sequence ID" value="KDE03525.1"/>
    <property type="molecule type" value="Genomic_DNA"/>
</dbReference>
<dbReference type="SUPFAM" id="SSF57667">
    <property type="entry name" value="beta-beta-alpha zinc fingers"/>
    <property type="match status" value="1"/>
</dbReference>
<feature type="compositionally biased region" description="Polar residues" evidence="8">
    <location>
        <begin position="92"/>
        <end position="114"/>
    </location>
</feature>
<dbReference type="Proteomes" id="UP000017200">
    <property type="component" value="Unassembled WGS sequence"/>
</dbReference>
<dbReference type="Gene3D" id="3.30.160.60">
    <property type="entry name" value="Classic Zinc Finger"/>
    <property type="match status" value="2"/>
</dbReference>
<feature type="compositionally biased region" description="Low complexity" evidence="8">
    <location>
        <begin position="386"/>
        <end position="399"/>
    </location>
</feature>
<dbReference type="PROSITE" id="PS50048">
    <property type="entry name" value="ZN2_CY6_FUNGAL_2"/>
    <property type="match status" value="1"/>
</dbReference>
<dbReference type="OrthoDB" id="1405595at2759"/>